<dbReference type="Pfam" id="PF05800">
    <property type="entry name" value="GvpO"/>
    <property type="match status" value="1"/>
</dbReference>
<dbReference type="Gene3D" id="1.10.150.20">
    <property type="entry name" value="5' to 3' exonuclease, C-terminal subdomain"/>
    <property type="match status" value="1"/>
</dbReference>
<dbReference type="Proteomes" id="UP000007813">
    <property type="component" value="Unassembled WGS sequence"/>
</dbReference>
<evidence type="ECO:0000256" key="1">
    <source>
        <dbReference type="SAM" id="MobiDB-lite"/>
    </source>
</evidence>
<organism evidence="3 4">
    <name type="scientific">Halogranum salarium B-1</name>
    <dbReference type="NCBI Taxonomy" id="1210908"/>
    <lineage>
        <taxon>Archaea</taxon>
        <taxon>Methanobacteriati</taxon>
        <taxon>Methanobacteriota</taxon>
        <taxon>Stenosarchaea group</taxon>
        <taxon>Halobacteria</taxon>
        <taxon>Halobacteriales</taxon>
        <taxon>Haloferacaceae</taxon>
    </lineage>
</organism>
<accession>J3A4E1</accession>
<evidence type="ECO:0000259" key="2">
    <source>
        <dbReference type="SMART" id="SM00278"/>
    </source>
</evidence>
<evidence type="ECO:0000313" key="3">
    <source>
        <dbReference type="EMBL" id="EJN60328.1"/>
    </source>
</evidence>
<dbReference type="GO" id="GO:0003677">
    <property type="term" value="F:DNA binding"/>
    <property type="evidence" value="ECO:0007669"/>
    <property type="project" value="InterPro"/>
</dbReference>
<feature type="compositionally biased region" description="Low complexity" evidence="1">
    <location>
        <begin position="100"/>
        <end position="113"/>
    </location>
</feature>
<comment type="caution">
    <text evidence="3">The sequence shown here is derived from an EMBL/GenBank/DDBJ whole genome shotgun (WGS) entry which is preliminary data.</text>
</comment>
<dbReference type="Pfam" id="PF14520">
    <property type="entry name" value="HHH_5"/>
    <property type="match status" value="1"/>
</dbReference>
<dbReference type="GO" id="GO:0000166">
    <property type="term" value="F:nucleotide binding"/>
    <property type="evidence" value="ECO:0007669"/>
    <property type="project" value="InterPro"/>
</dbReference>
<dbReference type="GO" id="GO:0031412">
    <property type="term" value="P:gas vesicle organization"/>
    <property type="evidence" value="ECO:0007669"/>
    <property type="project" value="InterPro"/>
</dbReference>
<dbReference type="eggNOG" id="arCOG04040">
    <property type="taxonomic scope" value="Archaea"/>
</dbReference>
<dbReference type="InterPro" id="IPR003583">
    <property type="entry name" value="Hlx-hairpin-Hlx_DNA-bd_motif"/>
</dbReference>
<feature type="region of interest" description="Disordered" evidence="1">
    <location>
        <begin position="60"/>
        <end position="119"/>
    </location>
</feature>
<evidence type="ECO:0000313" key="4">
    <source>
        <dbReference type="Proteomes" id="UP000007813"/>
    </source>
</evidence>
<dbReference type="EMBL" id="ALJD01000003">
    <property type="protein sequence ID" value="EJN60328.1"/>
    <property type="molecule type" value="Genomic_DNA"/>
</dbReference>
<sequence>MTSDTDDADIESIDGIGPKTADTLREAGIDTVGDLRTMERTDLYDIEGIGAATASQLLAVVDGDDAEANEGDDESADESNDADENDADDADEDSDDTASDDTATTTNTESSGAPGLIDIRNETVELAPELISRDLDGVIEVTKRGDEWIAVVEMIERKSVPDTQDILGRYEIEFDEDGTLTGYRRVNRYRRNESSPDEF</sequence>
<feature type="domain" description="Helix-hairpin-helix DNA-binding motif class 1" evidence="2">
    <location>
        <begin position="8"/>
        <end position="27"/>
    </location>
</feature>
<feature type="compositionally biased region" description="Acidic residues" evidence="1">
    <location>
        <begin position="1"/>
        <end position="12"/>
    </location>
</feature>
<feature type="compositionally biased region" description="Acidic residues" evidence="1">
    <location>
        <begin position="62"/>
        <end position="99"/>
    </location>
</feature>
<gene>
    <name evidence="3" type="ORF">HSB1_09310</name>
</gene>
<dbReference type="AlphaFoldDB" id="J3A4E1"/>
<proteinExistence type="predicted"/>
<dbReference type="GO" id="GO:0006281">
    <property type="term" value="P:DNA repair"/>
    <property type="evidence" value="ECO:0007669"/>
    <property type="project" value="InterPro"/>
</dbReference>
<dbReference type="InterPro" id="IPR008634">
    <property type="entry name" value="Gas-vesicle_GvpO"/>
</dbReference>
<dbReference type="SMART" id="SM00278">
    <property type="entry name" value="HhH1"/>
    <property type="match status" value="2"/>
</dbReference>
<name>J3A4E1_9EURY</name>
<protein>
    <recommendedName>
        <fullName evidence="2">Helix-hairpin-helix DNA-binding motif class 1 domain-containing protein</fullName>
    </recommendedName>
</protein>
<dbReference type="InterPro" id="IPR010995">
    <property type="entry name" value="DNA_repair_Rad51/TF_NusA_a-hlx"/>
</dbReference>
<dbReference type="RefSeq" id="WP_009366045.1">
    <property type="nucleotide sequence ID" value="NZ_ALJD01000003.1"/>
</dbReference>
<dbReference type="SUPFAM" id="SSF47794">
    <property type="entry name" value="Rad51 N-terminal domain-like"/>
    <property type="match status" value="1"/>
</dbReference>
<feature type="domain" description="Helix-hairpin-helix DNA-binding motif class 1" evidence="2">
    <location>
        <begin position="41"/>
        <end position="60"/>
    </location>
</feature>
<reference evidence="3 4" key="1">
    <citation type="journal article" date="2012" name="J. Bacteriol.">
        <title>Draft Genome Sequence of the Extremely Halophilic Archaeon Halogranum salarium B-1T.</title>
        <authorList>
            <person name="Kim K.K."/>
            <person name="Lee K.C."/>
            <person name="Lee J.S."/>
        </authorList>
    </citation>
    <scope>NUCLEOTIDE SEQUENCE [LARGE SCALE GENOMIC DNA]</scope>
    <source>
        <strain evidence="3 4">B-1</strain>
    </source>
</reference>
<feature type="region of interest" description="Disordered" evidence="1">
    <location>
        <begin position="1"/>
        <end position="38"/>
    </location>
</feature>